<dbReference type="Proteomes" id="UP000318313">
    <property type="component" value="Chromosome"/>
</dbReference>
<keyword evidence="3" id="KW-1185">Reference proteome</keyword>
<proteinExistence type="predicted"/>
<evidence type="ECO:0000256" key="1">
    <source>
        <dbReference type="SAM" id="Phobius"/>
    </source>
</evidence>
<evidence type="ECO:0000313" key="3">
    <source>
        <dbReference type="Proteomes" id="UP000318313"/>
    </source>
</evidence>
<keyword evidence="1" id="KW-1133">Transmembrane helix</keyword>
<evidence type="ECO:0000313" key="2">
    <source>
        <dbReference type="EMBL" id="QDV53711.1"/>
    </source>
</evidence>
<dbReference type="KEGG" id="gfm:Enr17x_57920"/>
<sequence>MTLKSNLKILLFGLFVLMLGVVAYADIQERVIDLPEDGNKWFTSLFLHDSWQSKPQESMVVNAFETDRRLISLRDQTIFNTYTESDPHYRETFSEAIPELPAITVQRPDGTIVYKASAGNIPRSGPAIADSIQRTSRRRCWRGQCEPDNEVQPYQEREKRGRLLPLDPLGPIPDLIDMGNKAVATKRFFEGPLLTVLVVIGGLFVFFLGYKAKD</sequence>
<protein>
    <submittedName>
        <fullName evidence="2">Uncharacterized protein</fullName>
    </submittedName>
</protein>
<keyword evidence="1" id="KW-0812">Transmembrane</keyword>
<keyword evidence="1" id="KW-0472">Membrane</keyword>
<organism evidence="2 3">
    <name type="scientific">Gimesia fumaroli</name>
    <dbReference type="NCBI Taxonomy" id="2527976"/>
    <lineage>
        <taxon>Bacteria</taxon>
        <taxon>Pseudomonadati</taxon>
        <taxon>Planctomycetota</taxon>
        <taxon>Planctomycetia</taxon>
        <taxon>Planctomycetales</taxon>
        <taxon>Planctomycetaceae</taxon>
        <taxon>Gimesia</taxon>
    </lineage>
</organism>
<accession>A0A518IKU3</accession>
<feature type="transmembrane region" description="Helical" evidence="1">
    <location>
        <begin position="191"/>
        <end position="210"/>
    </location>
</feature>
<gene>
    <name evidence="2" type="ORF">Enr17x_57920</name>
</gene>
<dbReference type="EMBL" id="CP037452">
    <property type="protein sequence ID" value="QDV53711.1"/>
    <property type="molecule type" value="Genomic_DNA"/>
</dbReference>
<dbReference type="AlphaFoldDB" id="A0A518IKU3"/>
<reference evidence="2 3" key="1">
    <citation type="submission" date="2019-03" db="EMBL/GenBank/DDBJ databases">
        <title>Deep-cultivation of Planctomycetes and their phenomic and genomic characterization uncovers novel biology.</title>
        <authorList>
            <person name="Wiegand S."/>
            <person name="Jogler M."/>
            <person name="Boedeker C."/>
            <person name="Pinto D."/>
            <person name="Vollmers J."/>
            <person name="Rivas-Marin E."/>
            <person name="Kohn T."/>
            <person name="Peeters S.H."/>
            <person name="Heuer A."/>
            <person name="Rast P."/>
            <person name="Oberbeckmann S."/>
            <person name="Bunk B."/>
            <person name="Jeske O."/>
            <person name="Meyerdierks A."/>
            <person name="Storesund J.E."/>
            <person name="Kallscheuer N."/>
            <person name="Luecker S."/>
            <person name="Lage O.M."/>
            <person name="Pohl T."/>
            <person name="Merkel B.J."/>
            <person name="Hornburger P."/>
            <person name="Mueller R.-W."/>
            <person name="Bruemmer F."/>
            <person name="Labrenz M."/>
            <person name="Spormann A.M."/>
            <person name="Op den Camp H."/>
            <person name="Overmann J."/>
            <person name="Amann R."/>
            <person name="Jetten M.S.M."/>
            <person name="Mascher T."/>
            <person name="Medema M.H."/>
            <person name="Devos D.P."/>
            <person name="Kaster A.-K."/>
            <person name="Ovreas L."/>
            <person name="Rohde M."/>
            <person name="Galperin M.Y."/>
            <person name="Jogler C."/>
        </authorList>
    </citation>
    <scope>NUCLEOTIDE SEQUENCE [LARGE SCALE GENOMIC DNA]</scope>
    <source>
        <strain evidence="2 3">Enr17</strain>
    </source>
</reference>
<name>A0A518IKU3_9PLAN</name>